<feature type="transmembrane region" description="Helical" evidence="7">
    <location>
        <begin position="129"/>
        <end position="146"/>
    </location>
</feature>
<dbReference type="Pfam" id="PF00069">
    <property type="entry name" value="Pkinase"/>
    <property type="match status" value="1"/>
</dbReference>
<organism evidence="9 10">
    <name type="scientific">Sandaracinus amylolyticus</name>
    <dbReference type="NCBI Taxonomy" id="927083"/>
    <lineage>
        <taxon>Bacteria</taxon>
        <taxon>Pseudomonadati</taxon>
        <taxon>Myxococcota</taxon>
        <taxon>Polyangia</taxon>
        <taxon>Polyangiales</taxon>
        <taxon>Sandaracinaceae</taxon>
        <taxon>Sandaracinus</taxon>
    </lineage>
</organism>
<sequence>MGTDSEQETRSELIEPARSSLDVDLGASSARWQHTADVSRARVGFQLALACTVMFSVCDIGHVIVLGGDLVGIWSLRAMLIAWLASAMVRMRRKPPVSERELEFWVMGSIYAIVGTISAMMLFTGGLDSYYGTANLILLGGAGYVPRPWRRTAPAVLLAVLLFPAIVLGGVALVPELRPQLSDDARLYRFFVLTLLFAASGVFGIGGAHLVYVLRRELGQYRSIGRYRLRRRLGRGGMGEVWAAWHKGLGREVAVKMLRYGHEVDPIAVERFRREVRATSELSHPNTVRVFDYGATEDGILYYAMEILEGENLRTLVRREGPLPPARAVHLISQAARALAEAHRKGIVHRDVKPENVFVVDAGGERDFVKILDFGIAKVLGATPGEDGLTRTGVVTGTPATMSPEAITASEIGPPADVYALGAVLYFALAGRFPFEGEPASQLVAHLHERVVPPSVKAGADVPHDVEAVVLRALEKDPAHRYRCADALAKALAATSVAGRWTPPKSVPPPRSSEPRISVVSQEMTVDERLARTGSGSGLGADAGPELDG</sequence>
<dbReference type="PROSITE" id="PS00108">
    <property type="entry name" value="PROTEIN_KINASE_ST"/>
    <property type="match status" value="1"/>
</dbReference>
<feature type="transmembrane region" description="Helical" evidence="7">
    <location>
        <begin position="153"/>
        <end position="175"/>
    </location>
</feature>
<dbReference type="STRING" id="927083.DB32_008148"/>
<keyword evidence="7" id="KW-0812">Transmembrane</keyword>
<dbReference type="RefSeq" id="WP_053237912.1">
    <property type="nucleotide sequence ID" value="NZ_CP011125.1"/>
</dbReference>
<dbReference type="OrthoDB" id="9801841at2"/>
<dbReference type="PANTHER" id="PTHR43289">
    <property type="entry name" value="MITOGEN-ACTIVATED PROTEIN KINASE KINASE KINASE 20-RELATED"/>
    <property type="match status" value="1"/>
</dbReference>
<dbReference type="SMART" id="SM00220">
    <property type="entry name" value="S_TKc"/>
    <property type="match status" value="1"/>
</dbReference>
<feature type="transmembrane region" description="Helical" evidence="7">
    <location>
        <begin position="43"/>
        <end position="65"/>
    </location>
</feature>
<keyword evidence="7" id="KW-0472">Membrane</keyword>
<evidence type="ECO:0000256" key="6">
    <source>
        <dbReference type="SAM" id="MobiDB-lite"/>
    </source>
</evidence>
<keyword evidence="9" id="KW-0723">Serine/threonine-protein kinase</keyword>
<evidence type="ECO:0000256" key="5">
    <source>
        <dbReference type="PROSITE-ProRule" id="PRU10141"/>
    </source>
</evidence>
<keyword evidence="10" id="KW-1185">Reference proteome</keyword>
<evidence type="ECO:0000256" key="1">
    <source>
        <dbReference type="ARBA" id="ARBA00022679"/>
    </source>
</evidence>
<dbReference type="PANTHER" id="PTHR43289:SF30">
    <property type="entry name" value="NON-SPECIFIC SERINE_THREONINE PROTEIN KINASE"/>
    <property type="match status" value="1"/>
</dbReference>
<dbReference type="InterPro" id="IPR011009">
    <property type="entry name" value="Kinase-like_dom_sf"/>
</dbReference>
<feature type="transmembrane region" description="Helical" evidence="7">
    <location>
        <begin position="102"/>
        <end position="123"/>
    </location>
</feature>
<protein>
    <submittedName>
        <fullName evidence="9">Serine/threonine protein kinase PrkC, regulator of stationary phase</fullName>
    </submittedName>
</protein>
<proteinExistence type="predicted"/>
<dbReference type="PROSITE" id="PS50011">
    <property type="entry name" value="PROTEIN_KINASE_DOM"/>
    <property type="match status" value="1"/>
</dbReference>
<name>A0A0F6SHT4_9BACT</name>
<dbReference type="Proteomes" id="UP000034883">
    <property type="component" value="Chromosome"/>
</dbReference>
<dbReference type="GO" id="GO:0004674">
    <property type="term" value="F:protein serine/threonine kinase activity"/>
    <property type="evidence" value="ECO:0007669"/>
    <property type="project" value="UniProtKB-KW"/>
</dbReference>
<evidence type="ECO:0000256" key="3">
    <source>
        <dbReference type="ARBA" id="ARBA00022777"/>
    </source>
</evidence>
<feature type="domain" description="Protein kinase" evidence="8">
    <location>
        <begin position="227"/>
        <end position="493"/>
    </location>
</feature>
<feature type="binding site" evidence="5">
    <location>
        <position position="256"/>
    </location>
    <ligand>
        <name>ATP</name>
        <dbReference type="ChEBI" id="CHEBI:30616"/>
    </ligand>
</feature>
<feature type="region of interest" description="Disordered" evidence="6">
    <location>
        <begin position="500"/>
        <end position="549"/>
    </location>
</feature>
<evidence type="ECO:0000256" key="7">
    <source>
        <dbReference type="SAM" id="Phobius"/>
    </source>
</evidence>
<dbReference type="KEGG" id="samy:DB32_008148"/>
<gene>
    <name evidence="9" type="ORF">DB32_008148</name>
</gene>
<keyword evidence="2 5" id="KW-0547">Nucleotide-binding</keyword>
<dbReference type="Gene3D" id="3.30.200.20">
    <property type="entry name" value="Phosphorylase Kinase, domain 1"/>
    <property type="match status" value="1"/>
</dbReference>
<dbReference type="GO" id="GO:0005524">
    <property type="term" value="F:ATP binding"/>
    <property type="evidence" value="ECO:0007669"/>
    <property type="project" value="UniProtKB-UniRule"/>
</dbReference>
<feature type="transmembrane region" description="Helical" evidence="7">
    <location>
        <begin position="187"/>
        <end position="214"/>
    </location>
</feature>
<keyword evidence="4 5" id="KW-0067">ATP-binding</keyword>
<dbReference type="InterPro" id="IPR000719">
    <property type="entry name" value="Prot_kinase_dom"/>
</dbReference>
<dbReference type="EMBL" id="CP011125">
    <property type="protein sequence ID" value="AKF10999.1"/>
    <property type="molecule type" value="Genomic_DNA"/>
</dbReference>
<dbReference type="PROSITE" id="PS00107">
    <property type="entry name" value="PROTEIN_KINASE_ATP"/>
    <property type="match status" value="1"/>
</dbReference>
<keyword evidence="7" id="KW-1133">Transmembrane helix</keyword>
<evidence type="ECO:0000313" key="9">
    <source>
        <dbReference type="EMBL" id="AKF10999.1"/>
    </source>
</evidence>
<dbReference type="SUPFAM" id="SSF56112">
    <property type="entry name" value="Protein kinase-like (PK-like)"/>
    <property type="match status" value="1"/>
</dbReference>
<dbReference type="Gene3D" id="1.10.510.10">
    <property type="entry name" value="Transferase(Phosphotransferase) domain 1"/>
    <property type="match status" value="1"/>
</dbReference>
<evidence type="ECO:0000256" key="2">
    <source>
        <dbReference type="ARBA" id="ARBA00022741"/>
    </source>
</evidence>
<keyword evidence="3 9" id="KW-0418">Kinase</keyword>
<evidence type="ECO:0000256" key="4">
    <source>
        <dbReference type="ARBA" id="ARBA00022840"/>
    </source>
</evidence>
<evidence type="ECO:0000259" key="8">
    <source>
        <dbReference type="PROSITE" id="PS50011"/>
    </source>
</evidence>
<dbReference type="AlphaFoldDB" id="A0A0F6SHT4"/>
<dbReference type="InterPro" id="IPR017441">
    <property type="entry name" value="Protein_kinase_ATP_BS"/>
</dbReference>
<reference evidence="9 10" key="1">
    <citation type="submission" date="2015-03" db="EMBL/GenBank/DDBJ databases">
        <title>Genome assembly of Sandaracinus amylolyticus DSM 53668.</title>
        <authorList>
            <person name="Sharma G."/>
            <person name="Subramanian S."/>
        </authorList>
    </citation>
    <scope>NUCLEOTIDE SEQUENCE [LARGE SCALE GENOMIC DNA]</scope>
    <source>
        <strain evidence="9 10">DSM 53668</strain>
    </source>
</reference>
<accession>A0A0F6SHT4</accession>
<keyword evidence="1" id="KW-0808">Transferase</keyword>
<dbReference type="InterPro" id="IPR008271">
    <property type="entry name" value="Ser/Thr_kinase_AS"/>
</dbReference>
<feature type="transmembrane region" description="Helical" evidence="7">
    <location>
        <begin position="71"/>
        <end position="90"/>
    </location>
</feature>
<evidence type="ECO:0000313" key="10">
    <source>
        <dbReference type="Proteomes" id="UP000034883"/>
    </source>
</evidence>
<dbReference type="CDD" id="cd14014">
    <property type="entry name" value="STKc_PknB_like"/>
    <property type="match status" value="1"/>
</dbReference>